<reference evidence="2 3" key="1">
    <citation type="submission" date="2021-02" db="EMBL/GenBank/DDBJ databases">
        <authorList>
            <person name="Lee D.-H."/>
        </authorList>
    </citation>
    <scope>NUCLEOTIDE SEQUENCE [LARGE SCALE GENOMIC DNA]</scope>
    <source>
        <strain evidence="2 3">UL073</strain>
    </source>
</reference>
<dbReference type="InterPro" id="IPR029068">
    <property type="entry name" value="Glyas_Bleomycin-R_OHBP_Dase"/>
</dbReference>
<evidence type="ECO:0000313" key="2">
    <source>
        <dbReference type="EMBL" id="MBM7060432.1"/>
    </source>
</evidence>
<name>A0ABS2IBJ6_9GAMM</name>
<dbReference type="CDD" id="cd06587">
    <property type="entry name" value="VOC"/>
    <property type="match status" value="1"/>
</dbReference>
<sequence length="133" mass="14618">MRFLLNLDVPDLDAAIAFYTRAFDLQLARRLFGGSVAELLGGPAPLYLLQCDAGSVPCEGTQRDYRRHWTPLHLDFIVDDLEAACARALAAGARCEQAIRDEADYRIALFADPFGHGLCLLQWRGSGYAEASA</sequence>
<evidence type="ECO:0000259" key="1">
    <source>
        <dbReference type="PROSITE" id="PS51819"/>
    </source>
</evidence>
<dbReference type="Gene3D" id="3.10.180.10">
    <property type="entry name" value="2,3-Dihydroxybiphenyl 1,2-Dioxygenase, domain 1"/>
    <property type="match status" value="1"/>
</dbReference>
<feature type="domain" description="VOC" evidence="1">
    <location>
        <begin position="1"/>
        <end position="123"/>
    </location>
</feature>
<protein>
    <submittedName>
        <fullName evidence="2">VOC family protein</fullName>
    </submittedName>
</protein>
<dbReference type="Proteomes" id="UP000717995">
    <property type="component" value="Unassembled WGS sequence"/>
</dbReference>
<dbReference type="SUPFAM" id="SSF54593">
    <property type="entry name" value="Glyoxalase/Bleomycin resistance protein/Dihydroxybiphenyl dioxygenase"/>
    <property type="match status" value="1"/>
</dbReference>
<dbReference type="InterPro" id="IPR041581">
    <property type="entry name" value="Glyoxalase_6"/>
</dbReference>
<gene>
    <name evidence="2" type="ORF">JQX08_06910</name>
</gene>
<keyword evidence="3" id="KW-1185">Reference proteome</keyword>
<organism evidence="2 3">
    <name type="scientific">Zestomonas insulae</name>
    <dbReference type="NCBI Taxonomy" id="2809017"/>
    <lineage>
        <taxon>Bacteria</taxon>
        <taxon>Pseudomonadati</taxon>
        <taxon>Pseudomonadota</taxon>
        <taxon>Gammaproteobacteria</taxon>
        <taxon>Pseudomonadales</taxon>
        <taxon>Pseudomonadaceae</taxon>
        <taxon>Zestomonas</taxon>
    </lineage>
</organism>
<dbReference type="InterPro" id="IPR037523">
    <property type="entry name" value="VOC_core"/>
</dbReference>
<dbReference type="Pfam" id="PF18029">
    <property type="entry name" value="Glyoxalase_6"/>
    <property type="match status" value="1"/>
</dbReference>
<evidence type="ECO:0000313" key="3">
    <source>
        <dbReference type="Proteomes" id="UP000717995"/>
    </source>
</evidence>
<dbReference type="RefSeq" id="WP_204915553.1">
    <property type="nucleotide sequence ID" value="NZ_JAFEUP010000002.1"/>
</dbReference>
<accession>A0ABS2IBJ6</accession>
<proteinExistence type="predicted"/>
<comment type="caution">
    <text evidence="2">The sequence shown here is derived from an EMBL/GenBank/DDBJ whole genome shotgun (WGS) entry which is preliminary data.</text>
</comment>
<dbReference type="PROSITE" id="PS51819">
    <property type="entry name" value="VOC"/>
    <property type="match status" value="1"/>
</dbReference>
<dbReference type="EMBL" id="JAFEUP010000002">
    <property type="protein sequence ID" value="MBM7060432.1"/>
    <property type="molecule type" value="Genomic_DNA"/>
</dbReference>